<evidence type="ECO:0000256" key="1">
    <source>
        <dbReference type="SAM" id="Phobius"/>
    </source>
</evidence>
<feature type="transmembrane region" description="Helical" evidence="1">
    <location>
        <begin position="56"/>
        <end position="80"/>
    </location>
</feature>
<protein>
    <submittedName>
        <fullName evidence="2">Uncharacterized protein</fullName>
    </submittedName>
</protein>
<gene>
    <name evidence="2" type="ORF">NLI96_g7818</name>
</gene>
<feature type="transmembrane region" description="Helical" evidence="1">
    <location>
        <begin position="404"/>
        <end position="422"/>
    </location>
</feature>
<name>A0AAD5YGV5_9APHY</name>
<evidence type="ECO:0000313" key="3">
    <source>
        <dbReference type="Proteomes" id="UP001212997"/>
    </source>
</evidence>
<keyword evidence="1" id="KW-0812">Transmembrane</keyword>
<proteinExistence type="predicted"/>
<reference evidence="2" key="1">
    <citation type="submission" date="2022-07" db="EMBL/GenBank/DDBJ databases">
        <title>Genome Sequence of Physisporinus lineatus.</title>
        <authorList>
            <person name="Buettner E."/>
        </authorList>
    </citation>
    <scope>NUCLEOTIDE SEQUENCE</scope>
    <source>
        <strain evidence="2">VT162</strain>
    </source>
</reference>
<evidence type="ECO:0000313" key="2">
    <source>
        <dbReference type="EMBL" id="KAJ3481193.1"/>
    </source>
</evidence>
<keyword evidence="3" id="KW-1185">Reference proteome</keyword>
<keyword evidence="1" id="KW-0472">Membrane</keyword>
<feature type="transmembrane region" description="Helical" evidence="1">
    <location>
        <begin position="459"/>
        <end position="481"/>
    </location>
</feature>
<dbReference type="Proteomes" id="UP001212997">
    <property type="component" value="Unassembled WGS sequence"/>
</dbReference>
<dbReference type="EMBL" id="JANAWD010000334">
    <property type="protein sequence ID" value="KAJ3481193.1"/>
    <property type="molecule type" value="Genomic_DNA"/>
</dbReference>
<organism evidence="2 3">
    <name type="scientific">Meripilus lineatus</name>
    <dbReference type="NCBI Taxonomy" id="2056292"/>
    <lineage>
        <taxon>Eukaryota</taxon>
        <taxon>Fungi</taxon>
        <taxon>Dikarya</taxon>
        <taxon>Basidiomycota</taxon>
        <taxon>Agaricomycotina</taxon>
        <taxon>Agaricomycetes</taxon>
        <taxon>Polyporales</taxon>
        <taxon>Meripilaceae</taxon>
        <taxon>Meripilus</taxon>
    </lineage>
</organism>
<comment type="caution">
    <text evidence="2">The sequence shown here is derived from an EMBL/GenBank/DDBJ whole genome shotgun (WGS) entry which is preliminary data.</text>
</comment>
<keyword evidence="1" id="KW-1133">Transmembrane helix</keyword>
<sequence length="565" mass="61682">MLGGWVVSHLWSRRLSRPGSSAGLAELQSLSMFQSVPTIYRSIRHLLGGRYISARWLYGVLITSAILLQLYSIAVAALMTPSLTETERTMTAPFLPSTPSFDVIANCNPDASTCLDTALSARALSDAMAFDYNRYRLPPGSSRAAWLEADSTYNVQRLTIQVAFPLGPINGHNLSDGGALWGIDLATVLSITSIPDEGLPHPPKSVWDSASFVIPFWSMLPSLQCLCGLNPNNVSHITIHNHEYVLASPITFDIANGGAGEIAGRLTDDNNTLVLAFYPSLPPNNDSSITYCATQLRFASMPLEILGIPATLGQYSPGADTIIVAPFPPTQGRDFDVSNFADGIPRNISKPPVPLTSFAESWLRGLGWGDKPATSPIVDLLRRTEIGTGFDDGRMPTQMFLEHYILVMLANGISSIFSSLLFEQGIQAPPPSFDAGNGTIQFKVFKMQYFIGIKTALQWFFLVVVIFDTIFVSFCLFIILWNGWYPDFSDPVTLAQVALSSSPPGISSSSDPRMDPSDIGILAQSPISLQNGPTKAVDPLLWKEKLYLVESREGFLVFKKRTSEK</sequence>
<dbReference type="AlphaFoldDB" id="A0AAD5YGV5"/>
<accession>A0AAD5YGV5</accession>